<protein>
    <submittedName>
        <fullName evidence="1">Uncharacterized protein</fullName>
    </submittedName>
</protein>
<evidence type="ECO:0000313" key="2">
    <source>
        <dbReference type="Proteomes" id="UP000031419"/>
    </source>
</evidence>
<dbReference type="Proteomes" id="UP000031419">
    <property type="component" value="Unassembled WGS sequence"/>
</dbReference>
<proteinExistence type="predicted"/>
<dbReference type="AlphaFoldDB" id="A0A073B088"/>
<name>A0A073B088_9PSEU</name>
<comment type="caution">
    <text evidence="1">The sequence shown here is derived from an EMBL/GenBank/DDBJ whole genome shotgun (WGS) entry which is preliminary data.</text>
</comment>
<evidence type="ECO:0000313" key="1">
    <source>
        <dbReference type="EMBL" id="KEI45035.1"/>
    </source>
</evidence>
<reference evidence="1 2" key="1">
    <citation type="submission" date="2014-06" db="EMBL/GenBank/DDBJ databases">
        <title>Saccharopolyspora rectivirgula DSM-43113 Genome sequencing.</title>
        <authorList>
            <person name="Barrera C."/>
            <person name="Millon L."/>
            <person name="Rognon B."/>
            <person name="Zaugg C."/>
            <person name="Monod M."/>
        </authorList>
    </citation>
    <scope>NUCLEOTIDE SEQUENCE [LARGE SCALE GENOMIC DNA]</scope>
    <source>
        <strain evidence="1 2">DSM 43113</strain>
    </source>
</reference>
<keyword evidence="2" id="KW-1185">Reference proteome</keyword>
<sequence>MEKEVVSTTGEDSMQQHVRAELIGGPEDGRSFIIPVLETNLPIQQFTFPPADDGHAPHARYDRQDMRDDGVWRYTYAGEVAVSR</sequence>
<organism evidence="1 2">
    <name type="scientific">Saccharopolyspora rectivirgula</name>
    <dbReference type="NCBI Taxonomy" id="28042"/>
    <lineage>
        <taxon>Bacteria</taxon>
        <taxon>Bacillati</taxon>
        <taxon>Actinomycetota</taxon>
        <taxon>Actinomycetes</taxon>
        <taxon>Pseudonocardiales</taxon>
        <taxon>Pseudonocardiaceae</taxon>
        <taxon>Saccharopolyspora</taxon>
    </lineage>
</organism>
<dbReference type="EMBL" id="JNVU01000017">
    <property type="protein sequence ID" value="KEI45035.1"/>
    <property type="molecule type" value="Genomic_DNA"/>
</dbReference>
<gene>
    <name evidence="1" type="ORF">GU90_07490</name>
</gene>
<accession>A0A073B088</accession>